<feature type="transmembrane region" description="Helical" evidence="5">
    <location>
        <begin position="211"/>
        <end position="238"/>
    </location>
</feature>
<dbReference type="GO" id="GO:0004252">
    <property type="term" value="F:serine-type endopeptidase activity"/>
    <property type="evidence" value="ECO:0007669"/>
    <property type="project" value="InterPro"/>
</dbReference>
<evidence type="ECO:0000256" key="2">
    <source>
        <dbReference type="ARBA" id="ARBA00022692"/>
    </source>
</evidence>
<protein>
    <submittedName>
        <fullName evidence="7">Rhomboid family protein</fullName>
    </submittedName>
</protein>
<feature type="transmembrane region" description="Helical" evidence="5">
    <location>
        <begin position="111"/>
        <end position="130"/>
    </location>
</feature>
<name>A0A5J6Z7R3_9CORY</name>
<feature type="domain" description="Peptidase S54 rhomboid" evidence="6">
    <location>
        <begin position="45"/>
        <end position="175"/>
    </location>
</feature>
<feature type="transmembrane region" description="Helical" evidence="5">
    <location>
        <begin position="135"/>
        <end position="151"/>
    </location>
</feature>
<feature type="transmembrane region" description="Helical" evidence="5">
    <location>
        <begin position="157"/>
        <end position="176"/>
    </location>
</feature>
<keyword evidence="8" id="KW-1185">Reference proteome</keyword>
<keyword evidence="4 5" id="KW-0472">Membrane</keyword>
<evidence type="ECO:0000313" key="8">
    <source>
        <dbReference type="Proteomes" id="UP000326711"/>
    </source>
</evidence>
<feature type="transmembrane region" description="Helical" evidence="5">
    <location>
        <begin position="51"/>
        <end position="73"/>
    </location>
</feature>
<dbReference type="InterPro" id="IPR022764">
    <property type="entry name" value="Peptidase_S54_rhomboid_dom"/>
</dbReference>
<dbReference type="KEGG" id="cuo:CUROG_00160"/>
<organism evidence="7 8">
    <name type="scientific">Corynebacterium urogenitale</name>
    <dbReference type="NCBI Taxonomy" id="2487892"/>
    <lineage>
        <taxon>Bacteria</taxon>
        <taxon>Bacillati</taxon>
        <taxon>Actinomycetota</taxon>
        <taxon>Actinomycetes</taxon>
        <taxon>Mycobacteriales</taxon>
        <taxon>Corynebacteriaceae</taxon>
        <taxon>Corynebacterium</taxon>
    </lineage>
</organism>
<feature type="transmembrane region" description="Helical" evidence="5">
    <location>
        <begin position="80"/>
        <end position="105"/>
    </location>
</feature>
<sequence>MFVAVCCATYALAALLGRSVSNPVRTPADWGWDFLLDAGRMEAYGQWWRPLSAAFIHLDPAHLFFNMFLIFLIGRELEQYYGSVVVGWSMLAAASGGALACLVMQPEVPMGGASTIGYAFCVMLIGLAFVRKQGLVAPFVLLAVNFGYTFFAGGVSLWGHVGGAVTGAVIAVLLAGGGRVRGRRLRGQGIRGSGLRERGLGGRGRMASERLVVGPGLAGFAVALTVFTCWAGVTGFFWH</sequence>
<gene>
    <name evidence="7" type="ORF">CUROG_00160</name>
</gene>
<evidence type="ECO:0000313" key="7">
    <source>
        <dbReference type="EMBL" id="QFQ01439.1"/>
    </source>
</evidence>
<evidence type="ECO:0000256" key="1">
    <source>
        <dbReference type="ARBA" id="ARBA00004141"/>
    </source>
</evidence>
<keyword evidence="3 5" id="KW-1133">Transmembrane helix</keyword>
<dbReference type="PANTHER" id="PTHR43066">
    <property type="entry name" value="RHOMBOID-RELATED PROTEIN"/>
    <property type="match status" value="1"/>
</dbReference>
<reference evidence="8" key="1">
    <citation type="submission" date="2019-10" db="EMBL/GenBank/DDBJ databases">
        <title>Complete genome sequence of Corynebacterium urogenitalis DSM 108747, isolated from the genital tract of a cow.</title>
        <authorList>
            <person name="Ruckert C."/>
            <person name="Ballas P."/>
            <person name="Wagener K."/>
            <person name="Drillich M."/>
            <person name="Kaempfer P."/>
            <person name="Busse H.-J."/>
            <person name="Ehling-Schulz M."/>
        </authorList>
    </citation>
    <scope>NUCLEOTIDE SEQUENCE [LARGE SCALE GENOMIC DNA]</scope>
    <source>
        <strain evidence="8">LMM 1652</strain>
    </source>
</reference>
<dbReference type="EMBL" id="CP045032">
    <property type="protein sequence ID" value="QFQ01439.1"/>
    <property type="molecule type" value="Genomic_DNA"/>
</dbReference>
<dbReference type="InterPro" id="IPR035952">
    <property type="entry name" value="Rhomboid-like_sf"/>
</dbReference>
<evidence type="ECO:0000256" key="3">
    <source>
        <dbReference type="ARBA" id="ARBA00022989"/>
    </source>
</evidence>
<dbReference type="SUPFAM" id="SSF144091">
    <property type="entry name" value="Rhomboid-like"/>
    <property type="match status" value="1"/>
</dbReference>
<evidence type="ECO:0000256" key="5">
    <source>
        <dbReference type="SAM" id="Phobius"/>
    </source>
</evidence>
<accession>A0A5J6Z7R3</accession>
<evidence type="ECO:0000256" key="4">
    <source>
        <dbReference type="ARBA" id="ARBA00023136"/>
    </source>
</evidence>
<dbReference type="AlphaFoldDB" id="A0A5J6Z7R3"/>
<dbReference type="GO" id="GO:0016020">
    <property type="term" value="C:membrane"/>
    <property type="evidence" value="ECO:0007669"/>
    <property type="project" value="UniProtKB-SubCell"/>
</dbReference>
<dbReference type="PANTHER" id="PTHR43066:SF11">
    <property type="entry name" value="PEPTIDASE S54 RHOMBOID DOMAIN-CONTAINING PROTEIN"/>
    <property type="match status" value="1"/>
</dbReference>
<dbReference type="Gene3D" id="1.20.1540.10">
    <property type="entry name" value="Rhomboid-like"/>
    <property type="match status" value="1"/>
</dbReference>
<proteinExistence type="predicted"/>
<keyword evidence="2 5" id="KW-0812">Transmembrane</keyword>
<evidence type="ECO:0000259" key="6">
    <source>
        <dbReference type="Pfam" id="PF01694"/>
    </source>
</evidence>
<dbReference type="Proteomes" id="UP000326711">
    <property type="component" value="Chromosome"/>
</dbReference>
<dbReference type="Pfam" id="PF01694">
    <property type="entry name" value="Rhomboid"/>
    <property type="match status" value="1"/>
</dbReference>
<comment type="subcellular location">
    <subcellularLocation>
        <location evidence="1">Membrane</location>
        <topology evidence="1">Multi-pass membrane protein</topology>
    </subcellularLocation>
</comment>